<evidence type="ECO:0000256" key="11">
    <source>
        <dbReference type="PROSITE-ProRule" id="PRU00461"/>
    </source>
</evidence>
<dbReference type="InterPro" id="IPR000152">
    <property type="entry name" value="EGF-type_Asp/Asn_hydroxyl_site"/>
</dbReference>
<dbReference type="Pfam" id="PF00058">
    <property type="entry name" value="Ldl_recept_b"/>
    <property type="match status" value="4"/>
</dbReference>
<dbReference type="CDD" id="cd00054">
    <property type="entry name" value="EGF_CA"/>
    <property type="match status" value="1"/>
</dbReference>
<dbReference type="AlphaFoldDB" id="A0AAE1UP95"/>
<sequence>MISLYSDIGGSDNGGCKHLCIVTPATNGLGYRCACDIGYKLDANQRSGSRQVLDPVSENFNDAINPIVSKAARFVGLDFDYRKDFIYYSDVSLDVIYRVKRKGNGGENLLASQNEGVEGLALDWVSKNLYYIDSCKGTLNVLYTERPEDRKVLLTNLNDTECEDIDECTPPGIYSQKCTNGKGFYRCSCSEEYTLDTDKKTCKAANHSLAYLVISNRSSILTADLNQRSLERVPVLVENVVATASDMKSGTLFWSDMKVKQIVKLEKGGQPEVLVGSGLDLVEVLAYDWITGNLYWVDSRLNAMEVSRRDGSGRMVLLNKNISQPRGLSIDPFEGARWLFWTDWGENPHIERVSMSGQNGSVIIGAKIFWPNALTVDIPNKRIYFADSKLDYIDFCNYDGTGRQQVLTGSHYLLHPHSLSIFEDNVYWTDRQLNRVLSAHKFRGDNETVVSHLASEPLSIHVHHPVLQPSETNPCTSNPCAHICLLNHPTVYTCLCKPGYKQQGGKCNLEETPYLMVMKGGHIIDISLKSEEEKASRFLTPIVGVENGLQLDYDRNKECIFWVEAVTKDSENGTIYTMEFITIDIEAKQLYWSTSNEAKIMTSDVYGGNIRTILSERNNLARPQALAVYESTLFYLDSMYEKIECVDLPDGTNPQIVLDNESDLSEIPHDLPEEARGKQRTCRCTTGFKADGEKACKPYEKFAIVSQLEIMRGYSLDGAGEAMTPVAGSGHNILHIDYHYSKKFIYWVEFNPGGANGIYRSRPNGSERDSVVTDGIGSNGIRGIAMDWIANNMYFTNVFPHETFVEVSWLDGTNRMVLKSLTKDSPRELAVNPIKRYLYWLDYGQFPMLGRSFLDGTDWKPIVTSRIHNPRDLTIDVFNNDVYWVDSTLDAINKVNMKCIHLMIWNALTRVKLC</sequence>
<evidence type="ECO:0000256" key="9">
    <source>
        <dbReference type="ARBA" id="ARBA00023170"/>
    </source>
</evidence>
<dbReference type="EMBL" id="JAWZYT010000109">
    <property type="protein sequence ID" value="KAK4327936.1"/>
    <property type="molecule type" value="Genomic_DNA"/>
</dbReference>
<dbReference type="InterPro" id="IPR011042">
    <property type="entry name" value="6-blade_b-propeller_TolB-like"/>
</dbReference>
<keyword evidence="14" id="KW-1185">Reference proteome</keyword>
<feature type="repeat" description="LDL-receptor class B" evidence="11">
    <location>
        <begin position="836"/>
        <end position="879"/>
    </location>
</feature>
<dbReference type="PROSITE" id="PS01186">
    <property type="entry name" value="EGF_2"/>
    <property type="match status" value="1"/>
</dbReference>
<dbReference type="InterPro" id="IPR009030">
    <property type="entry name" value="Growth_fac_rcpt_cys_sf"/>
</dbReference>
<comment type="caution">
    <text evidence="13">The sequence shown here is derived from an EMBL/GenBank/DDBJ whole genome shotgun (WGS) entry which is preliminary data.</text>
</comment>
<dbReference type="SMART" id="SM00135">
    <property type="entry name" value="LY"/>
    <property type="match status" value="12"/>
</dbReference>
<accession>A0AAE1UP95</accession>
<dbReference type="SMART" id="SM00181">
    <property type="entry name" value="EGF"/>
    <property type="match status" value="3"/>
</dbReference>
<feature type="repeat" description="LDL-receptor class B" evidence="11">
    <location>
        <begin position="337"/>
        <end position="380"/>
    </location>
</feature>
<keyword evidence="2" id="KW-0245">EGF-like domain</keyword>
<evidence type="ECO:0000256" key="5">
    <source>
        <dbReference type="ARBA" id="ARBA00022737"/>
    </source>
</evidence>
<keyword evidence="6" id="KW-1133">Transmembrane helix</keyword>
<evidence type="ECO:0000256" key="8">
    <source>
        <dbReference type="ARBA" id="ARBA00023157"/>
    </source>
</evidence>
<dbReference type="SUPFAM" id="SSF57184">
    <property type="entry name" value="Growth factor receptor domain"/>
    <property type="match status" value="1"/>
</dbReference>
<keyword evidence="8" id="KW-1015">Disulfide bond</keyword>
<dbReference type="PROSITE" id="PS51120">
    <property type="entry name" value="LDLRB"/>
    <property type="match status" value="5"/>
</dbReference>
<dbReference type="FunFam" id="2.120.10.30:FF:000035">
    <property type="entry name" value="Low-density lipoprotein receptor-related protein 2"/>
    <property type="match status" value="1"/>
</dbReference>
<keyword evidence="5" id="KW-0677">Repeat</keyword>
<dbReference type="SUPFAM" id="SSF63825">
    <property type="entry name" value="YWTD domain"/>
    <property type="match status" value="4"/>
</dbReference>
<dbReference type="InterPro" id="IPR001881">
    <property type="entry name" value="EGF-like_Ca-bd_dom"/>
</dbReference>
<keyword evidence="4" id="KW-0812">Transmembrane</keyword>
<evidence type="ECO:0000256" key="3">
    <source>
        <dbReference type="ARBA" id="ARBA00022583"/>
    </source>
</evidence>
<dbReference type="Gene3D" id="2.120.10.30">
    <property type="entry name" value="TolB, C-terminal domain"/>
    <property type="match status" value="4"/>
</dbReference>
<dbReference type="GO" id="GO:0006897">
    <property type="term" value="P:endocytosis"/>
    <property type="evidence" value="ECO:0007669"/>
    <property type="project" value="UniProtKB-KW"/>
</dbReference>
<protein>
    <recommendedName>
        <fullName evidence="12">EGF-like domain-containing protein</fullName>
    </recommendedName>
</protein>
<keyword evidence="10" id="KW-0325">Glycoprotein</keyword>
<dbReference type="InterPro" id="IPR000033">
    <property type="entry name" value="LDLR_classB_rpt"/>
</dbReference>
<proteinExistence type="predicted"/>
<comment type="subcellular location">
    <subcellularLocation>
        <location evidence="1">Membrane</location>
        <topology evidence="1">Single-pass type I membrane protein</topology>
    </subcellularLocation>
</comment>
<dbReference type="GO" id="GO:0005886">
    <property type="term" value="C:plasma membrane"/>
    <property type="evidence" value="ECO:0007669"/>
    <property type="project" value="TreeGrafter"/>
</dbReference>
<feature type="repeat" description="LDL-receptor class B" evidence="11">
    <location>
        <begin position="588"/>
        <end position="632"/>
    </location>
</feature>
<evidence type="ECO:0000259" key="12">
    <source>
        <dbReference type="PROSITE" id="PS01186"/>
    </source>
</evidence>
<evidence type="ECO:0000256" key="2">
    <source>
        <dbReference type="ARBA" id="ARBA00022536"/>
    </source>
</evidence>
<evidence type="ECO:0000256" key="1">
    <source>
        <dbReference type="ARBA" id="ARBA00004479"/>
    </source>
</evidence>
<dbReference type="PANTHER" id="PTHR22722">
    <property type="entry name" value="LOW-DENSITY LIPOPROTEIN RECEPTOR-RELATED PROTEIN 2-RELATED"/>
    <property type="match status" value="1"/>
</dbReference>
<feature type="domain" description="EGF-like" evidence="12">
    <location>
        <begin position="494"/>
        <end position="507"/>
    </location>
</feature>
<dbReference type="GO" id="GO:0005509">
    <property type="term" value="F:calcium ion binding"/>
    <property type="evidence" value="ECO:0007669"/>
    <property type="project" value="InterPro"/>
</dbReference>
<feature type="repeat" description="LDL-receptor class B" evidence="11">
    <location>
        <begin position="292"/>
        <end position="334"/>
    </location>
</feature>
<keyword evidence="3" id="KW-0254">Endocytosis</keyword>
<evidence type="ECO:0000256" key="4">
    <source>
        <dbReference type="ARBA" id="ARBA00022692"/>
    </source>
</evidence>
<evidence type="ECO:0000256" key="7">
    <source>
        <dbReference type="ARBA" id="ARBA00023136"/>
    </source>
</evidence>
<dbReference type="Gene3D" id="2.10.25.10">
    <property type="entry name" value="Laminin"/>
    <property type="match status" value="2"/>
</dbReference>
<gene>
    <name evidence="13" type="ORF">Pmani_001625</name>
</gene>
<dbReference type="FunFam" id="2.10.25.10:FF:000009">
    <property type="entry name" value="Low-density lipoprotein receptor isoform 1"/>
    <property type="match status" value="1"/>
</dbReference>
<evidence type="ECO:0000256" key="6">
    <source>
        <dbReference type="ARBA" id="ARBA00022989"/>
    </source>
</evidence>
<feature type="repeat" description="LDL-receptor class B" evidence="11">
    <location>
        <begin position="381"/>
        <end position="425"/>
    </location>
</feature>
<reference evidence="13" key="1">
    <citation type="submission" date="2023-11" db="EMBL/GenBank/DDBJ databases">
        <title>Genome assemblies of two species of porcelain crab, Petrolisthes cinctipes and Petrolisthes manimaculis (Anomura: Porcellanidae).</title>
        <authorList>
            <person name="Angst P."/>
        </authorList>
    </citation>
    <scope>NUCLEOTIDE SEQUENCE</scope>
    <source>
        <strain evidence="13">PB745_02</strain>
        <tissue evidence="13">Gill</tissue>
    </source>
</reference>
<organism evidence="13 14">
    <name type="scientific">Petrolisthes manimaculis</name>
    <dbReference type="NCBI Taxonomy" id="1843537"/>
    <lineage>
        <taxon>Eukaryota</taxon>
        <taxon>Metazoa</taxon>
        <taxon>Ecdysozoa</taxon>
        <taxon>Arthropoda</taxon>
        <taxon>Crustacea</taxon>
        <taxon>Multicrustacea</taxon>
        <taxon>Malacostraca</taxon>
        <taxon>Eumalacostraca</taxon>
        <taxon>Eucarida</taxon>
        <taxon>Decapoda</taxon>
        <taxon>Pleocyemata</taxon>
        <taxon>Anomura</taxon>
        <taxon>Galatheoidea</taxon>
        <taxon>Porcellanidae</taxon>
        <taxon>Petrolisthes</taxon>
    </lineage>
</organism>
<dbReference type="Proteomes" id="UP001292094">
    <property type="component" value="Unassembled WGS sequence"/>
</dbReference>
<dbReference type="PROSITE" id="PS00010">
    <property type="entry name" value="ASX_HYDROXYL"/>
    <property type="match status" value="1"/>
</dbReference>
<dbReference type="InterPro" id="IPR051221">
    <property type="entry name" value="LDLR-related"/>
</dbReference>
<evidence type="ECO:0000313" key="13">
    <source>
        <dbReference type="EMBL" id="KAK4327936.1"/>
    </source>
</evidence>
<evidence type="ECO:0000256" key="10">
    <source>
        <dbReference type="ARBA" id="ARBA00023180"/>
    </source>
</evidence>
<dbReference type="SMART" id="SM00179">
    <property type="entry name" value="EGF_CA"/>
    <property type="match status" value="2"/>
</dbReference>
<evidence type="ECO:0000313" key="14">
    <source>
        <dbReference type="Proteomes" id="UP001292094"/>
    </source>
</evidence>
<dbReference type="GO" id="GO:0043235">
    <property type="term" value="C:receptor complex"/>
    <property type="evidence" value="ECO:0007669"/>
    <property type="project" value="TreeGrafter"/>
</dbReference>
<dbReference type="Pfam" id="PF14670">
    <property type="entry name" value="FXa_inhibition"/>
    <property type="match status" value="1"/>
</dbReference>
<keyword evidence="7" id="KW-0472">Membrane</keyword>
<dbReference type="InterPro" id="IPR000742">
    <property type="entry name" value="EGF"/>
</dbReference>
<name>A0AAE1UP95_9EUCA</name>
<keyword evidence="9" id="KW-0675">Receptor</keyword>
<dbReference type="PANTHER" id="PTHR22722:SF14">
    <property type="entry name" value="MEGALIN, ISOFORM A"/>
    <property type="match status" value="1"/>
</dbReference>